<dbReference type="SUPFAM" id="SSF69065">
    <property type="entry name" value="RNase III domain-like"/>
    <property type="match status" value="1"/>
</dbReference>
<dbReference type="InterPro" id="IPR036389">
    <property type="entry name" value="RNase_III_sf"/>
</dbReference>
<feature type="compositionally biased region" description="Acidic residues" evidence="2">
    <location>
        <begin position="156"/>
        <end position="182"/>
    </location>
</feature>
<evidence type="ECO:0000256" key="2">
    <source>
        <dbReference type="SAM" id="MobiDB-lite"/>
    </source>
</evidence>
<feature type="region of interest" description="Disordered" evidence="2">
    <location>
        <begin position="71"/>
        <end position="102"/>
    </location>
</feature>
<comment type="caution">
    <text evidence="4">The sequence shown here is derived from an EMBL/GenBank/DDBJ whole genome shotgun (WGS) entry which is preliminary data.</text>
</comment>
<dbReference type="PANTHER" id="PTHR14950">
    <property type="entry name" value="DICER-RELATED"/>
    <property type="match status" value="1"/>
</dbReference>
<feature type="domain" description="RNase III" evidence="3">
    <location>
        <begin position="12"/>
        <end position="69"/>
    </location>
</feature>
<sequence>MEEYASAPPLYLERVEEIIGYTFKNKHLLLEALTHPSFSSYREAASSSYQRLEYLGDAVLDYILSRRLYAHRKPPPPPSTTTAANANGHTGIPPRGHAADEIPHGTMHSIRAALVNAPFLAFLCMEAAMLEPGPVDVVTLLGRLAGREKVVWEWVGDGDGDGDGVDGDGDVEGENESEDGEGVDQAAAGAVAEFEDDVVMGDA</sequence>
<name>A0A0G2G962_9PEZI</name>
<dbReference type="EMBL" id="LAQI01000270">
    <property type="protein sequence ID" value="KKY13695.1"/>
    <property type="molecule type" value="Genomic_DNA"/>
</dbReference>
<accession>A0A0G2G962</accession>
<organism evidence="4 5">
    <name type="scientific">Diplodia seriata</name>
    <dbReference type="NCBI Taxonomy" id="420778"/>
    <lineage>
        <taxon>Eukaryota</taxon>
        <taxon>Fungi</taxon>
        <taxon>Dikarya</taxon>
        <taxon>Ascomycota</taxon>
        <taxon>Pezizomycotina</taxon>
        <taxon>Dothideomycetes</taxon>
        <taxon>Dothideomycetes incertae sedis</taxon>
        <taxon>Botryosphaeriales</taxon>
        <taxon>Botryosphaeriaceae</taxon>
        <taxon>Diplodia</taxon>
    </lineage>
</organism>
<dbReference type="PROSITE" id="PS00517">
    <property type="entry name" value="RNASE_3_1"/>
    <property type="match status" value="1"/>
</dbReference>
<evidence type="ECO:0000259" key="3">
    <source>
        <dbReference type="PROSITE" id="PS50142"/>
    </source>
</evidence>
<feature type="compositionally biased region" description="Acidic residues" evidence="2">
    <location>
        <begin position="193"/>
        <end position="203"/>
    </location>
</feature>
<dbReference type="InterPro" id="IPR000999">
    <property type="entry name" value="RNase_III_dom"/>
</dbReference>
<proteinExistence type="predicted"/>
<evidence type="ECO:0000313" key="5">
    <source>
        <dbReference type="Proteomes" id="UP000034182"/>
    </source>
</evidence>
<dbReference type="Proteomes" id="UP000034182">
    <property type="component" value="Unassembled WGS sequence"/>
</dbReference>
<reference evidence="4 5" key="2">
    <citation type="submission" date="2015-05" db="EMBL/GenBank/DDBJ databases">
        <title>Distinctive expansion of gene families associated with plant cell wall degradation and secondary metabolism in the genomes of grapevine trunk pathogens.</title>
        <authorList>
            <person name="Lawrence D.P."/>
            <person name="Travadon R."/>
            <person name="Rolshausen P.E."/>
            <person name="Baumgartner K."/>
        </authorList>
    </citation>
    <scope>NUCLEOTIDE SEQUENCE [LARGE SCALE GENOMIC DNA]</scope>
    <source>
        <strain evidence="4">DS831</strain>
    </source>
</reference>
<keyword evidence="1" id="KW-0378">Hydrolase</keyword>
<protein>
    <submittedName>
        <fullName evidence="4">Putative dicer-like protein 2</fullName>
    </submittedName>
</protein>
<dbReference type="AlphaFoldDB" id="A0A0G2G962"/>
<reference evidence="4 5" key="1">
    <citation type="submission" date="2015-03" db="EMBL/GenBank/DDBJ databases">
        <authorList>
            <person name="Morales-Cruz A."/>
            <person name="Amrine K.C."/>
            <person name="Cantu D."/>
        </authorList>
    </citation>
    <scope>NUCLEOTIDE SEQUENCE [LARGE SCALE GENOMIC DNA]</scope>
    <source>
        <strain evidence="4">DS831</strain>
    </source>
</reference>
<evidence type="ECO:0000256" key="1">
    <source>
        <dbReference type="ARBA" id="ARBA00022801"/>
    </source>
</evidence>
<dbReference type="PROSITE" id="PS50142">
    <property type="entry name" value="RNASE_3_2"/>
    <property type="match status" value="1"/>
</dbReference>
<gene>
    <name evidence="4" type="ORF">UCDDS831_g08806</name>
</gene>
<dbReference type="GO" id="GO:0003723">
    <property type="term" value="F:RNA binding"/>
    <property type="evidence" value="ECO:0007669"/>
    <property type="project" value="TreeGrafter"/>
</dbReference>
<dbReference type="GO" id="GO:0004525">
    <property type="term" value="F:ribonuclease III activity"/>
    <property type="evidence" value="ECO:0007669"/>
    <property type="project" value="InterPro"/>
</dbReference>
<dbReference type="CDD" id="cd00593">
    <property type="entry name" value="RIBOc"/>
    <property type="match status" value="1"/>
</dbReference>
<dbReference type="Pfam" id="PF14622">
    <property type="entry name" value="Ribonucleas_3_3"/>
    <property type="match status" value="1"/>
</dbReference>
<feature type="region of interest" description="Disordered" evidence="2">
    <location>
        <begin position="155"/>
        <end position="203"/>
    </location>
</feature>
<dbReference type="GO" id="GO:0030422">
    <property type="term" value="P:siRNA processing"/>
    <property type="evidence" value="ECO:0007669"/>
    <property type="project" value="TreeGrafter"/>
</dbReference>
<dbReference type="GO" id="GO:0005634">
    <property type="term" value="C:nucleus"/>
    <property type="evidence" value="ECO:0007669"/>
    <property type="project" value="TreeGrafter"/>
</dbReference>
<dbReference type="PANTHER" id="PTHR14950:SF37">
    <property type="entry name" value="ENDORIBONUCLEASE DICER"/>
    <property type="match status" value="1"/>
</dbReference>
<dbReference type="GO" id="GO:0005737">
    <property type="term" value="C:cytoplasm"/>
    <property type="evidence" value="ECO:0007669"/>
    <property type="project" value="TreeGrafter"/>
</dbReference>
<evidence type="ECO:0000313" key="4">
    <source>
        <dbReference type="EMBL" id="KKY13695.1"/>
    </source>
</evidence>
<dbReference type="Gene3D" id="1.10.1520.10">
    <property type="entry name" value="Ribonuclease III domain"/>
    <property type="match status" value="1"/>
</dbReference>